<evidence type="ECO:0000259" key="1">
    <source>
        <dbReference type="Pfam" id="PF09860"/>
    </source>
</evidence>
<dbReference type="AlphaFoldDB" id="A0A074MG50"/>
<dbReference type="STRING" id="1157490.EL26_03930"/>
<evidence type="ECO:0000313" key="2">
    <source>
        <dbReference type="EMBL" id="KEO84677.1"/>
    </source>
</evidence>
<dbReference type="OrthoDB" id="529288at2"/>
<dbReference type="Proteomes" id="UP000027931">
    <property type="component" value="Unassembled WGS sequence"/>
</dbReference>
<organism evidence="2 3">
    <name type="scientific">Tumebacillus flagellatus</name>
    <dbReference type="NCBI Taxonomy" id="1157490"/>
    <lineage>
        <taxon>Bacteria</taxon>
        <taxon>Bacillati</taxon>
        <taxon>Bacillota</taxon>
        <taxon>Bacilli</taxon>
        <taxon>Bacillales</taxon>
        <taxon>Alicyclobacillaceae</taxon>
        <taxon>Tumebacillus</taxon>
    </lineage>
</organism>
<sequence>MKELYPKAYEKAVRDFFTEDGRLKNIPSQHKKKLFIFEHLLAGLDAERVYPEKELDAYIRQFHDDPCTIRREFIINRHMTRDDNLYKFNPKELWAKV</sequence>
<comment type="caution">
    <text evidence="2">The sequence shown here is derived from an EMBL/GenBank/DDBJ whole genome shotgun (WGS) entry which is preliminary data.</text>
</comment>
<dbReference type="InterPro" id="IPR018656">
    <property type="entry name" value="DUF2087"/>
</dbReference>
<name>A0A074MG50_9BACL</name>
<accession>A0A074MG50</accession>
<dbReference type="EMBL" id="JMIR01000003">
    <property type="protein sequence ID" value="KEO84677.1"/>
    <property type="molecule type" value="Genomic_DNA"/>
</dbReference>
<keyword evidence="3" id="KW-1185">Reference proteome</keyword>
<proteinExistence type="predicted"/>
<protein>
    <recommendedName>
        <fullName evidence="1">DUF2087 domain-containing protein</fullName>
    </recommendedName>
</protein>
<reference evidence="2 3" key="1">
    <citation type="journal article" date="2013" name="Int. J. Syst. Evol. Microbiol.">
        <title>Tumebacillus flagellatus sp. nov., an alpha-amylase/pullulanase-producing bacterium isolated from cassava wastewater.</title>
        <authorList>
            <person name="Wang Q."/>
            <person name="Xie N."/>
            <person name="Qin Y."/>
            <person name="Shen N."/>
            <person name="Zhu J."/>
            <person name="Mi H."/>
            <person name="Huang R."/>
        </authorList>
    </citation>
    <scope>NUCLEOTIDE SEQUENCE [LARGE SCALE GENOMIC DNA]</scope>
    <source>
        <strain evidence="2 3">GST4</strain>
    </source>
</reference>
<feature type="domain" description="DUF2087" evidence="1">
    <location>
        <begin position="22"/>
        <end position="86"/>
    </location>
</feature>
<dbReference type="Pfam" id="PF09860">
    <property type="entry name" value="DUF2087"/>
    <property type="match status" value="1"/>
</dbReference>
<gene>
    <name evidence="2" type="ORF">EL26_03930</name>
</gene>
<dbReference type="eggNOG" id="COG3860">
    <property type="taxonomic scope" value="Bacteria"/>
</dbReference>
<evidence type="ECO:0000313" key="3">
    <source>
        <dbReference type="Proteomes" id="UP000027931"/>
    </source>
</evidence>